<dbReference type="AlphaFoldDB" id="A0A646HLY2"/>
<name>A0A646HLY2_9BACT</name>
<organism evidence="2 3">
    <name type="scientific">Segatella copri</name>
    <dbReference type="NCBI Taxonomy" id="165179"/>
    <lineage>
        <taxon>Bacteria</taxon>
        <taxon>Pseudomonadati</taxon>
        <taxon>Bacteroidota</taxon>
        <taxon>Bacteroidia</taxon>
        <taxon>Bacteroidales</taxon>
        <taxon>Prevotellaceae</taxon>
        <taxon>Segatella</taxon>
    </lineage>
</organism>
<feature type="domain" description="DUF4099" evidence="1">
    <location>
        <begin position="7"/>
        <end position="74"/>
    </location>
</feature>
<dbReference type="Proteomes" id="UP000420635">
    <property type="component" value="Unassembled WGS sequence"/>
</dbReference>
<evidence type="ECO:0000313" key="2">
    <source>
        <dbReference type="EMBL" id="MQN90529.1"/>
    </source>
</evidence>
<proteinExistence type="predicted"/>
<dbReference type="Pfam" id="PF13351">
    <property type="entry name" value="DUF4099"/>
    <property type="match status" value="1"/>
</dbReference>
<protein>
    <submittedName>
        <fullName evidence="2">DUF4099 domain-containing protein</fullName>
    </submittedName>
</protein>
<dbReference type="EMBL" id="VZBQ01000125">
    <property type="protein sequence ID" value="MQN90529.1"/>
    <property type="molecule type" value="Genomic_DNA"/>
</dbReference>
<dbReference type="InterPro" id="IPR025343">
    <property type="entry name" value="DUF4099"/>
</dbReference>
<evidence type="ECO:0000259" key="1">
    <source>
        <dbReference type="Pfam" id="PF13351"/>
    </source>
</evidence>
<reference evidence="3" key="1">
    <citation type="submission" date="2019-09" db="EMBL/GenBank/DDBJ databases">
        <title>Distinct polysaccharide growth profiles of human intestinal Prevotella copri isolates.</title>
        <authorList>
            <person name="Fehlner-Peach H."/>
            <person name="Magnabosco C."/>
            <person name="Raghavan V."/>
            <person name="Scher J.U."/>
            <person name="Tett A."/>
            <person name="Cox L.M."/>
            <person name="Gottsegen C."/>
            <person name="Watters A."/>
            <person name="Wiltshire- Gordon J.D."/>
            <person name="Segata N."/>
            <person name="Bonneau R."/>
            <person name="Littman D.R."/>
        </authorList>
    </citation>
    <scope>NUCLEOTIDE SEQUENCE [LARGE SCALE GENOMIC DNA]</scope>
    <source>
        <strain evidence="3">iP54</strain>
    </source>
</reference>
<gene>
    <name evidence="2" type="ORF">F7D59_11905</name>
</gene>
<accession>A0A646HLY2</accession>
<evidence type="ECO:0000313" key="3">
    <source>
        <dbReference type="Proteomes" id="UP000420635"/>
    </source>
</evidence>
<sequence>MNIQRIEENEIPYEELSKFGLTQEMIDDLPEPIMNKLLGGMRTPLLPINQVDGDGVIHKDFARIRLVKEGEQVHPMFLPVKNQSNLEYFTGELKEALEKGKVLKVILPSNNSWNYVQLDSATNSIISVKSNLVDNNLSLLANNMGIDQDHIQELENGEVVTLEKDDQMLSIGIDLNEETGILSVNGDAQAWQKERDGILAFDKYNFGIYGCWTRDDKGMLSYVPEDEYTEEMCVEQNAILQKVKAGRGMHV</sequence>
<comment type="caution">
    <text evidence="2">The sequence shown here is derived from an EMBL/GenBank/DDBJ whole genome shotgun (WGS) entry which is preliminary data.</text>
</comment>
<dbReference type="RefSeq" id="WP_153113887.1">
    <property type="nucleotide sequence ID" value="NZ_VZAS01000159.1"/>
</dbReference>